<organism evidence="7 8">
    <name type="scientific">Pyxicephalus adspersus</name>
    <name type="common">African bullfrog</name>
    <dbReference type="NCBI Taxonomy" id="30357"/>
    <lineage>
        <taxon>Eukaryota</taxon>
        <taxon>Metazoa</taxon>
        <taxon>Chordata</taxon>
        <taxon>Craniata</taxon>
        <taxon>Vertebrata</taxon>
        <taxon>Euteleostomi</taxon>
        <taxon>Amphibia</taxon>
        <taxon>Batrachia</taxon>
        <taxon>Anura</taxon>
        <taxon>Neobatrachia</taxon>
        <taxon>Ranoidea</taxon>
        <taxon>Pyxicephalidae</taxon>
        <taxon>Pyxicephalinae</taxon>
        <taxon>Pyxicephalus</taxon>
    </lineage>
</organism>
<dbReference type="AlphaFoldDB" id="A0AAV3B939"/>
<evidence type="ECO:0000256" key="3">
    <source>
        <dbReference type="ARBA" id="ARBA00022833"/>
    </source>
</evidence>
<dbReference type="Proteomes" id="UP001181693">
    <property type="component" value="Unassembled WGS sequence"/>
</dbReference>
<feature type="compositionally biased region" description="Polar residues" evidence="5">
    <location>
        <begin position="183"/>
        <end position="198"/>
    </location>
</feature>
<dbReference type="GO" id="GO:0008270">
    <property type="term" value="F:zinc ion binding"/>
    <property type="evidence" value="ECO:0007669"/>
    <property type="project" value="UniProtKB-KW"/>
</dbReference>
<reference evidence="7" key="1">
    <citation type="thesis" date="2020" institute="ProQuest LLC" country="789 East Eisenhower Parkway, Ann Arbor, MI, USA">
        <title>Comparative Genomics and Chromosome Evolution.</title>
        <authorList>
            <person name="Mudd A.B."/>
        </authorList>
    </citation>
    <scope>NUCLEOTIDE SEQUENCE</scope>
    <source>
        <strain evidence="7">1538</strain>
        <tissue evidence="7">Blood</tissue>
    </source>
</reference>
<dbReference type="FunFam" id="3.30.160.60:FF:000446">
    <property type="entry name" value="Zinc finger protein"/>
    <property type="match status" value="1"/>
</dbReference>
<keyword evidence="8" id="KW-1185">Reference proteome</keyword>
<dbReference type="InterPro" id="IPR036236">
    <property type="entry name" value="Znf_C2H2_sf"/>
</dbReference>
<evidence type="ECO:0000313" key="7">
    <source>
        <dbReference type="EMBL" id="DBA33225.1"/>
    </source>
</evidence>
<protein>
    <recommendedName>
        <fullName evidence="6">C2H2-type domain-containing protein</fullName>
    </recommendedName>
</protein>
<evidence type="ECO:0000256" key="2">
    <source>
        <dbReference type="ARBA" id="ARBA00022771"/>
    </source>
</evidence>
<feature type="compositionally biased region" description="Basic and acidic residues" evidence="5">
    <location>
        <begin position="143"/>
        <end position="174"/>
    </location>
</feature>
<dbReference type="GO" id="GO:0051315">
    <property type="term" value="P:attachment of mitotic spindle microtubules to kinetochore"/>
    <property type="evidence" value="ECO:0007669"/>
    <property type="project" value="InterPro"/>
</dbReference>
<dbReference type="PROSITE" id="PS00028">
    <property type="entry name" value="ZINC_FINGER_C2H2_1"/>
    <property type="match status" value="1"/>
</dbReference>
<dbReference type="PROSITE" id="PS50157">
    <property type="entry name" value="ZINC_FINGER_C2H2_2"/>
    <property type="match status" value="1"/>
</dbReference>
<gene>
    <name evidence="7" type="ORF">GDO54_000938</name>
</gene>
<dbReference type="PANTHER" id="PTHR37354">
    <property type="entry name" value="CHROMOSOME ALIGNMENT-MAINTAINING PHOSPHOPROTEIN 1"/>
    <property type="match status" value="1"/>
</dbReference>
<feature type="region of interest" description="Disordered" evidence="5">
    <location>
        <begin position="379"/>
        <end position="460"/>
    </location>
</feature>
<dbReference type="SMART" id="SM00355">
    <property type="entry name" value="ZnF_C2H2"/>
    <property type="match status" value="5"/>
</dbReference>
<keyword evidence="2 4" id="KW-0863">Zinc-finger</keyword>
<comment type="caution">
    <text evidence="7">The sequence shown here is derived from an EMBL/GenBank/DDBJ whole genome shotgun (WGS) entry which is preliminary data.</text>
</comment>
<name>A0AAV3B939_PYXAD</name>
<feature type="compositionally biased region" description="Basic and acidic residues" evidence="5">
    <location>
        <begin position="87"/>
        <end position="99"/>
    </location>
</feature>
<evidence type="ECO:0000256" key="1">
    <source>
        <dbReference type="ARBA" id="ARBA00022723"/>
    </source>
</evidence>
<evidence type="ECO:0000313" key="8">
    <source>
        <dbReference type="Proteomes" id="UP001181693"/>
    </source>
</evidence>
<accession>A0AAV3B939</accession>
<keyword evidence="1" id="KW-0479">Metal-binding</keyword>
<evidence type="ECO:0000256" key="5">
    <source>
        <dbReference type="SAM" id="MobiDB-lite"/>
    </source>
</evidence>
<evidence type="ECO:0000256" key="4">
    <source>
        <dbReference type="PROSITE-ProRule" id="PRU00042"/>
    </source>
</evidence>
<feature type="region of interest" description="Disordered" evidence="5">
    <location>
        <begin position="87"/>
        <end position="362"/>
    </location>
</feature>
<dbReference type="EMBL" id="DYDO01000001">
    <property type="protein sequence ID" value="DBA33225.1"/>
    <property type="molecule type" value="Genomic_DNA"/>
</dbReference>
<feature type="domain" description="C2H2-type" evidence="6">
    <location>
        <begin position="558"/>
        <end position="581"/>
    </location>
</feature>
<feature type="compositionally biased region" description="Basic and acidic residues" evidence="5">
    <location>
        <begin position="352"/>
        <end position="362"/>
    </location>
</feature>
<keyword evidence="3" id="KW-0862">Zinc</keyword>
<evidence type="ECO:0000259" key="6">
    <source>
        <dbReference type="PROSITE" id="PS50157"/>
    </source>
</evidence>
<dbReference type="InterPro" id="IPR013087">
    <property type="entry name" value="Znf_C2H2_type"/>
</dbReference>
<dbReference type="InterPro" id="IPR039330">
    <property type="entry name" value="CAMP"/>
</dbReference>
<dbReference type="PANTHER" id="PTHR37354:SF1">
    <property type="entry name" value="CHROMOSOME ALIGNMENT-MAINTAINING PHOSPHOPROTEIN 1"/>
    <property type="match status" value="1"/>
</dbReference>
<dbReference type="SUPFAM" id="SSF57667">
    <property type="entry name" value="beta-beta-alpha zinc fingers"/>
    <property type="match status" value="1"/>
</dbReference>
<sequence length="632" mass="71184">MEVLQNQLDCTRCSFHGSDYKSTQIHMGTIHPEFCEEINTAGLGKLVFYQKSARLFHCHRCFFTSKMFANVYHHIINRHAVLDKKDNETKPVVEPKSEPTSEVDTESVGSEDDKFRHKRDRSKTNNVKNDENDTLTAWFGKAPGRDNPDNSDSDVKSMEKVSEMSAETKDKESSSDPDLPDYESSNNSSNIRKPNSSKAKLPRAFSDNDAASSPSKDIPEFSDDDDGLALPGGIPHFSEDEETVPQKMQAGPSLERDPVPDQSTMIEDISEDEMSPEGKQMSLSAPALSRKSESSSKEGGNVSDDEEDASVVPKDSMEFSEGEQERSTSRPKSAMDFSDEEETANATKKFKKETPKVSKHVMELSKEGTLGLSKDIMEFSEEEDDTPARSKGIMEFSDEEDLYPQSKDMPKYLEGYSTPTRSKDSDDTPVSVLKASSQVSEDEEAPDEGTSGDQKKLAGPDIKIPARLPGVLQFSEYKATPWSKDRHQTLHSRDISLTVHETVDALDDKDGYVKDEEIMKHVKRVKGRFYCLLCDCRPLKRGPILHHLITRHNMPSPFICKTCGKTFVMETHLKNHLTSHTKGLYKCHRCSFQTDHPRGFKKHQTHCDNRHKEEILKPVLDQNDDEDVNVED</sequence>
<dbReference type="Gene3D" id="3.30.160.60">
    <property type="entry name" value="Classic Zinc Finger"/>
    <property type="match status" value="1"/>
</dbReference>
<proteinExistence type="predicted"/>